<keyword evidence="2" id="KW-1185">Reference proteome</keyword>
<dbReference type="Proteomes" id="UP000202420">
    <property type="component" value="Segment"/>
</dbReference>
<evidence type="ECO:0000313" key="1">
    <source>
        <dbReference type="EMBL" id="ABT16156.1"/>
    </source>
</evidence>
<dbReference type="KEGG" id="vg:5470548"/>
<proteinExistence type="predicted"/>
<dbReference type="RefSeq" id="YP_001426503.1">
    <property type="nucleotide sequence ID" value="NC_008724.1"/>
</dbReference>
<accession>A7K7Y2</accession>
<organism evidence="1 2">
    <name type="scientific">Chlorovirus heliozoae</name>
    <dbReference type="NCBI Taxonomy" id="322019"/>
    <lineage>
        <taxon>Viruses</taxon>
        <taxon>Varidnaviria</taxon>
        <taxon>Bamfordvirae</taxon>
        <taxon>Nucleocytoviricota</taxon>
        <taxon>Megaviricetes</taxon>
        <taxon>Algavirales</taxon>
        <taxon>Phycodnaviridae</taxon>
        <taxon>Chlorovirus</taxon>
    </lineage>
</organism>
<dbReference type="EMBL" id="EF101928">
    <property type="protein sequence ID" value="ABT16156.1"/>
    <property type="molecule type" value="Genomic_DNA"/>
</dbReference>
<sequence>MKMLVDELNRARPVPKVCVKHFVLPPFLVANLTLKLPHESGLDPGFHYNVILKTFKLIYSIATQVCTRVSSLIIS</sequence>
<protein>
    <submittedName>
        <fullName evidence="1">Uncharacterized protein z022L</fullName>
    </submittedName>
</protein>
<gene>
    <name evidence="1" type="primary">z022L</name>
    <name evidence="1" type="ORF">ATCV1_z022L</name>
</gene>
<name>A7K7Y2_9PHYC</name>
<evidence type="ECO:0000313" key="2">
    <source>
        <dbReference type="Proteomes" id="UP000202420"/>
    </source>
</evidence>
<dbReference type="GeneID" id="5470548"/>
<reference evidence="1 2" key="1">
    <citation type="submission" date="2006-09" db="EMBL/GenBank/DDBJ databases">
        <title>Sequence and annotation of the 288-kb ATCV-1 virus that infects an endosymbiotic Chlorella strain of the heliozoon Acanthocystis turfacea.</title>
        <authorList>
            <person name="Fitzgerald L.A."/>
            <person name="Graves M.V."/>
            <person name="Li X."/>
            <person name="Pfitzner A.J.P."/>
            <person name="Hartigan J."/>
            <person name="Van Etten J.L."/>
        </authorList>
    </citation>
    <scope>NUCLEOTIDE SEQUENCE [LARGE SCALE GENOMIC DNA]</scope>
    <source>
        <strain evidence="1 2">ATCV-1</strain>
    </source>
</reference>